<evidence type="ECO:0000256" key="2">
    <source>
        <dbReference type="ARBA" id="ARBA00022723"/>
    </source>
</evidence>
<dbReference type="InterPro" id="IPR008972">
    <property type="entry name" value="Cupredoxin"/>
</dbReference>
<dbReference type="GO" id="GO:0016491">
    <property type="term" value="F:oxidoreductase activity"/>
    <property type="evidence" value="ECO:0007669"/>
    <property type="project" value="UniProtKB-KW"/>
</dbReference>
<dbReference type="PANTHER" id="PTHR11709">
    <property type="entry name" value="MULTI-COPPER OXIDASE"/>
    <property type="match status" value="1"/>
</dbReference>
<dbReference type="InterPro" id="IPR002355">
    <property type="entry name" value="Cu_oxidase_Cu_BS"/>
</dbReference>
<dbReference type="Gene3D" id="2.60.40.420">
    <property type="entry name" value="Cupredoxins - blue copper proteins"/>
    <property type="match status" value="3"/>
</dbReference>
<dbReference type="CDD" id="cd13884">
    <property type="entry name" value="CuRO_2_tcLCC_insect_like"/>
    <property type="match status" value="1"/>
</dbReference>
<keyword evidence="3" id="KW-0560">Oxidoreductase</keyword>
<evidence type="ECO:0000259" key="7">
    <source>
        <dbReference type="Pfam" id="PF07731"/>
    </source>
</evidence>
<dbReference type="AlphaFoldDB" id="A0AAV2RL47"/>
<feature type="domain" description="Plastocyanin-like" evidence="6">
    <location>
        <begin position="281"/>
        <end position="436"/>
    </location>
</feature>
<dbReference type="CDD" id="cd13905">
    <property type="entry name" value="CuRO_3_tcLLC2_insect_like"/>
    <property type="match status" value="1"/>
</dbReference>
<gene>
    <name evidence="9" type="ORF">MNOR_LOCUS25033</name>
</gene>
<dbReference type="InterPro" id="IPR011706">
    <property type="entry name" value="Cu-oxidase_C"/>
</dbReference>
<evidence type="ECO:0000256" key="5">
    <source>
        <dbReference type="SAM" id="SignalP"/>
    </source>
</evidence>
<dbReference type="FunFam" id="2.60.40.420:FF:000031">
    <property type="entry name" value="Laccase-2 isoform A"/>
    <property type="match status" value="1"/>
</dbReference>
<feature type="domain" description="Plastocyanin-like" evidence="7">
    <location>
        <begin position="543"/>
        <end position="688"/>
    </location>
</feature>
<sequence>MRLRARVGIFAVILILADVEASETDADIQPLNVEERELTTFAATTTGTTTRVTEPATTLHEGFTDAPEHLTTLHELSNSDLDVTGFKEPSDIVTQSIVATQDTLEDLNHECLRDCSHSPSKICYYKFKVEWYITMSKGCYNCPHNLTDCLRPHCAFADGHERPIVTVNRRFPGPKIQVCVNDEIVVDVENDLGSDSTSIHWHGLHQRGTPYMDGVPFLTQCPIPPYTTFRYHFVADLPGTHYWHSHSGFQRTDGMFGALIVRSSKESDPLSEHYDEDDPNHVFMLTDWLEKLGIDKFVNHHHTEHDNKPYNILVNGIGKYKPLINSKGEKAFTPVQEIAVKKGRRYRMRAISNSIQNCPIVISVNNHTILAIATDGSPIEPIRVKSLTIYGGERWDFVVETSQAVGMYWINFQGMLDCDERFKSAHQVAVLKYDGAEDFPTPLEDVSYETTIPNGLQLNKLNAAPGDGVTFITAAEMKSTFHDDADYIKGAPDHTFWLDFDFYSKDSSFHHPKYYPFFGVEEKKRLFMPQINDISFKYPNVPPLSQPADLDTTNFCNQTSSASCSNKFCACPYVINLEKGALVELILVDRGVVYWANHPFHLHGHSFRVLAMGRLGEETTLKKIQEMDRRGEIERNFNHPPRKDTVTVPDGGYTVIRFIADNPGYWLFHCHISFHVEVGMGLIFHVGEQHHLPKVPDNFPQCGPWEPEVDTQLKQKLRLWESNLDKNINPVDINLIPDGDNSLSGTHYEISNNAHHTQSDPEKAHKNSQGIVNNSVILNISSIVLLWILIAVGP</sequence>
<keyword evidence="4" id="KW-0186">Copper</keyword>
<dbReference type="Pfam" id="PF07732">
    <property type="entry name" value="Cu-oxidase_3"/>
    <property type="match status" value="1"/>
</dbReference>
<evidence type="ECO:0000313" key="10">
    <source>
        <dbReference type="Proteomes" id="UP001497623"/>
    </source>
</evidence>
<evidence type="ECO:0008006" key="11">
    <source>
        <dbReference type="Google" id="ProtNLM"/>
    </source>
</evidence>
<feature type="chain" id="PRO_5043965733" description="Laccase" evidence="5">
    <location>
        <begin position="22"/>
        <end position="794"/>
    </location>
</feature>
<dbReference type="PROSITE" id="PS00079">
    <property type="entry name" value="MULTICOPPER_OXIDASE1"/>
    <property type="match status" value="1"/>
</dbReference>
<keyword evidence="2" id="KW-0479">Metal-binding</keyword>
<dbReference type="Proteomes" id="UP001497623">
    <property type="component" value="Unassembled WGS sequence"/>
</dbReference>
<protein>
    <recommendedName>
        <fullName evidence="11">Laccase</fullName>
    </recommendedName>
</protein>
<dbReference type="InterPro" id="IPR045087">
    <property type="entry name" value="Cu-oxidase_fam"/>
</dbReference>
<feature type="signal peptide" evidence="5">
    <location>
        <begin position="1"/>
        <end position="21"/>
    </location>
</feature>
<dbReference type="InterPro" id="IPR001117">
    <property type="entry name" value="Cu-oxidase_2nd"/>
</dbReference>
<evidence type="ECO:0000313" key="9">
    <source>
        <dbReference type="EMBL" id="CAL4125286.1"/>
    </source>
</evidence>
<feature type="domain" description="Plastocyanin-like" evidence="8">
    <location>
        <begin position="153"/>
        <end position="265"/>
    </location>
</feature>
<dbReference type="CDD" id="cd13858">
    <property type="entry name" value="CuRO_1_tcLCC2_insect_like"/>
    <property type="match status" value="1"/>
</dbReference>
<dbReference type="PROSITE" id="PS00080">
    <property type="entry name" value="MULTICOPPER_OXIDASE2"/>
    <property type="match status" value="1"/>
</dbReference>
<feature type="non-terminal residue" evidence="9">
    <location>
        <position position="794"/>
    </location>
</feature>
<accession>A0AAV2RL47</accession>
<keyword evidence="10" id="KW-1185">Reference proteome</keyword>
<dbReference type="InterPro" id="IPR011707">
    <property type="entry name" value="Cu-oxidase-like_N"/>
</dbReference>
<comment type="caution">
    <text evidence="9">The sequence shown here is derived from an EMBL/GenBank/DDBJ whole genome shotgun (WGS) entry which is preliminary data.</text>
</comment>
<comment type="similarity">
    <text evidence="1">Belongs to the multicopper oxidase family.</text>
</comment>
<dbReference type="InterPro" id="IPR033138">
    <property type="entry name" value="Cu_oxidase_CS"/>
</dbReference>
<proteinExistence type="inferred from homology"/>
<organism evidence="9 10">
    <name type="scientific">Meganyctiphanes norvegica</name>
    <name type="common">Northern krill</name>
    <name type="synonym">Thysanopoda norvegica</name>
    <dbReference type="NCBI Taxonomy" id="48144"/>
    <lineage>
        <taxon>Eukaryota</taxon>
        <taxon>Metazoa</taxon>
        <taxon>Ecdysozoa</taxon>
        <taxon>Arthropoda</taxon>
        <taxon>Crustacea</taxon>
        <taxon>Multicrustacea</taxon>
        <taxon>Malacostraca</taxon>
        <taxon>Eumalacostraca</taxon>
        <taxon>Eucarida</taxon>
        <taxon>Euphausiacea</taxon>
        <taxon>Euphausiidae</taxon>
        <taxon>Meganyctiphanes</taxon>
    </lineage>
</organism>
<evidence type="ECO:0000256" key="1">
    <source>
        <dbReference type="ARBA" id="ARBA00010609"/>
    </source>
</evidence>
<name>A0AAV2RL47_MEGNR</name>
<dbReference type="GO" id="GO:0005886">
    <property type="term" value="C:plasma membrane"/>
    <property type="evidence" value="ECO:0007669"/>
    <property type="project" value="TreeGrafter"/>
</dbReference>
<evidence type="ECO:0000259" key="8">
    <source>
        <dbReference type="Pfam" id="PF07732"/>
    </source>
</evidence>
<dbReference type="Pfam" id="PF07731">
    <property type="entry name" value="Cu-oxidase_2"/>
    <property type="match status" value="1"/>
</dbReference>
<dbReference type="PANTHER" id="PTHR11709:SF394">
    <property type="entry name" value="FI03373P-RELATED"/>
    <property type="match status" value="1"/>
</dbReference>
<dbReference type="GO" id="GO:0006826">
    <property type="term" value="P:iron ion transport"/>
    <property type="evidence" value="ECO:0007669"/>
    <property type="project" value="TreeGrafter"/>
</dbReference>
<evidence type="ECO:0000259" key="6">
    <source>
        <dbReference type="Pfam" id="PF00394"/>
    </source>
</evidence>
<evidence type="ECO:0000256" key="3">
    <source>
        <dbReference type="ARBA" id="ARBA00023002"/>
    </source>
</evidence>
<dbReference type="FunFam" id="2.60.40.420:FF:000045">
    <property type="entry name" value="Laccase 2"/>
    <property type="match status" value="1"/>
</dbReference>
<evidence type="ECO:0000256" key="4">
    <source>
        <dbReference type="ARBA" id="ARBA00023008"/>
    </source>
</evidence>
<dbReference type="EMBL" id="CAXKWB010023434">
    <property type="protein sequence ID" value="CAL4125286.1"/>
    <property type="molecule type" value="Genomic_DNA"/>
</dbReference>
<keyword evidence="5" id="KW-0732">Signal</keyword>
<reference evidence="9 10" key="1">
    <citation type="submission" date="2024-05" db="EMBL/GenBank/DDBJ databases">
        <authorList>
            <person name="Wallberg A."/>
        </authorList>
    </citation>
    <scope>NUCLEOTIDE SEQUENCE [LARGE SCALE GENOMIC DNA]</scope>
</reference>
<dbReference type="GO" id="GO:0005507">
    <property type="term" value="F:copper ion binding"/>
    <property type="evidence" value="ECO:0007669"/>
    <property type="project" value="InterPro"/>
</dbReference>
<dbReference type="SUPFAM" id="SSF49503">
    <property type="entry name" value="Cupredoxins"/>
    <property type="match status" value="3"/>
</dbReference>
<dbReference type="Pfam" id="PF00394">
    <property type="entry name" value="Cu-oxidase"/>
    <property type="match status" value="1"/>
</dbReference>